<evidence type="ECO:0000313" key="12">
    <source>
        <dbReference type="EMBL" id="MBM7799684.1"/>
    </source>
</evidence>
<keyword evidence="9 10" id="KW-0739">Sodium transport</keyword>
<feature type="transmembrane region" description="Helical" evidence="10">
    <location>
        <begin position="30"/>
        <end position="61"/>
    </location>
</feature>
<dbReference type="RefSeq" id="WP_338041298.1">
    <property type="nucleotide sequence ID" value="NZ_BAAAQP010000003.1"/>
</dbReference>
<dbReference type="Gene3D" id="3.30.40.10">
    <property type="entry name" value="Zinc/RING finger domain, C3HC4 (zinc finger)"/>
    <property type="match status" value="1"/>
</dbReference>
<evidence type="ECO:0000256" key="8">
    <source>
        <dbReference type="ARBA" id="ARBA00023136"/>
    </source>
</evidence>
<sequence>MEIALGIVLLAACVIAVTAAAERVGLSAPLLLMVVGIGLSFVPFIPDIHLSSGVVLFGMLPPLLYAAAIRTSVIDFRANQRAIGFLSIALVAITALGVGLVVWLILPVPFAVAFAIGAVVAPPDAVAATSIARRVGLPRRLVTILEGESLVNDATAITCLRVAILAMAGSVTVGNITLAFVIAAGGGALVGLAVAWIAGMVRKRITEPLFDNAISLLLPFCAYLPAEAIRFGHFHPSGVIAVVVTGLLLGHKAPIIQTAQSRLSERTNWGTIKFLLENSVFFLIGLQAHWIFAGVAHSPLHAGVITWLCVAVLLAVILLRLVWVAAASLLLFRNGRRLSPDWPSVLIIGWAGMRGVVTLAAAFLLPEQTPHREVLLLVAMVVTAGTLLLQGLTLPWLSRRFGLRGPEPREDALQTAAVLQASTRAALRTLDRIRKPTDSEQTLELLRSRMRDRPNAIWERLGSASDLETPAEEYRRLRLETLEAERAEVLRIRYRGKVDHEVIDLVLSQLDIEESMLDAVADRAEQLRQEPLVSPIATDECEHLAAAPTVIRPIGPGVCLDCEREGTRPVHLRLCLTCGNIGCCDSSVGNHATKHFAATGHPVMRSFESGERWRWCYLHEQLG</sequence>
<feature type="transmembrane region" description="Helical" evidence="10">
    <location>
        <begin position="209"/>
        <end position="226"/>
    </location>
</feature>
<evidence type="ECO:0000313" key="13">
    <source>
        <dbReference type="Proteomes" id="UP000704762"/>
    </source>
</evidence>
<dbReference type="SUPFAM" id="SSF57850">
    <property type="entry name" value="RING/U-box"/>
    <property type="match status" value="1"/>
</dbReference>
<comment type="function">
    <text evidence="10">Na(+)/H(+) antiporter that extrudes sodium in exchange for external protons.</text>
</comment>
<dbReference type="InterPro" id="IPR006153">
    <property type="entry name" value="Cation/H_exchanger_TM"/>
</dbReference>
<organism evidence="12 13">
    <name type="scientific">Microlunatus panaciterrae</name>
    <dbReference type="NCBI Taxonomy" id="400768"/>
    <lineage>
        <taxon>Bacteria</taxon>
        <taxon>Bacillati</taxon>
        <taxon>Actinomycetota</taxon>
        <taxon>Actinomycetes</taxon>
        <taxon>Propionibacteriales</taxon>
        <taxon>Propionibacteriaceae</taxon>
        <taxon>Microlunatus</taxon>
    </lineage>
</organism>
<dbReference type="Proteomes" id="UP000704762">
    <property type="component" value="Unassembled WGS sequence"/>
</dbReference>
<evidence type="ECO:0000256" key="10">
    <source>
        <dbReference type="RuleBase" id="RU366002"/>
    </source>
</evidence>
<keyword evidence="6 10" id="KW-0915">Sodium</keyword>
<feature type="transmembrane region" description="Helical" evidence="10">
    <location>
        <begin position="176"/>
        <end position="197"/>
    </location>
</feature>
<evidence type="ECO:0000256" key="2">
    <source>
        <dbReference type="ARBA" id="ARBA00022448"/>
    </source>
</evidence>
<evidence type="ECO:0000256" key="9">
    <source>
        <dbReference type="ARBA" id="ARBA00023201"/>
    </source>
</evidence>
<feature type="transmembrane region" description="Helical" evidence="10">
    <location>
        <begin position="344"/>
        <end position="365"/>
    </location>
</feature>
<dbReference type="EMBL" id="JAFBCF010000001">
    <property type="protein sequence ID" value="MBM7799684.1"/>
    <property type="molecule type" value="Genomic_DNA"/>
</dbReference>
<proteinExistence type="inferred from homology"/>
<keyword evidence="4 10" id="KW-0812">Transmembrane</keyword>
<name>A0ABS2RP20_9ACTN</name>
<reference evidence="12 13" key="1">
    <citation type="submission" date="2021-01" db="EMBL/GenBank/DDBJ databases">
        <title>Sequencing the genomes of 1000 actinobacteria strains.</title>
        <authorList>
            <person name="Klenk H.-P."/>
        </authorList>
    </citation>
    <scope>NUCLEOTIDE SEQUENCE [LARGE SCALE GENOMIC DNA]</scope>
    <source>
        <strain evidence="12 13">DSM 18662</strain>
    </source>
</reference>
<comment type="similarity">
    <text evidence="10">Belongs to the monovalent cation:proton antiporter 1 (CPA1) transporter (TC 2.A.36) family.</text>
</comment>
<comment type="subcellular location">
    <subcellularLocation>
        <location evidence="1 10">Cell membrane</location>
        <topology evidence="1 10">Multi-pass membrane protein</topology>
    </subcellularLocation>
</comment>
<evidence type="ECO:0000256" key="5">
    <source>
        <dbReference type="ARBA" id="ARBA00022989"/>
    </source>
</evidence>
<feature type="transmembrane region" description="Helical" evidence="10">
    <location>
        <begin position="111"/>
        <end position="129"/>
    </location>
</feature>
<accession>A0ABS2RP20</accession>
<dbReference type="PANTHER" id="PTHR10110">
    <property type="entry name" value="SODIUM/HYDROGEN EXCHANGER"/>
    <property type="match status" value="1"/>
</dbReference>
<dbReference type="Gene3D" id="6.10.140.1330">
    <property type="match status" value="1"/>
</dbReference>
<dbReference type="InterPro" id="IPR001607">
    <property type="entry name" value="Znf_UBP"/>
</dbReference>
<keyword evidence="2 10" id="KW-0813">Transport</keyword>
<feature type="transmembrane region" description="Helical" evidence="10">
    <location>
        <begin position="232"/>
        <end position="250"/>
    </location>
</feature>
<evidence type="ECO:0000256" key="7">
    <source>
        <dbReference type="ARBA" id="ARBA00023065"/>
    </source>
</evidence>
<keyword evidence="5 10" id="KW-1133">Transmembrane helix</keyword>
<dbReference type="InterPro" id="IPR004705">
    <property type="entry name" value="Cation/H_exchanger_CPA1_bac"/>
</dbReference>
<keyword evidence="7 10" id="KW-0406">Ion transport</keyword>
<evidence type="ECO:0000256" key="4">
    <source>
        <dbReference type="ARBA" id="ARBA00022692"/>
    </source>
</evidence>
<feature type="domain" description="UBP-type" evidence="11">
    <location>
        <begin position="539"/>
        <end position="623"/>
    </location>
</feature>
<comment type="caution">
    <text evidence="12">The sequence shown here is derived from an EMBL/GenBank/DDBJ whole genome shotgun (WGS) entry which is preliminary data.</text>
</comment>
<feature type="transmembrane region" description="Helical" evidence="10">
    <location>
        <begin position="271"/>
        <end position="292"/>
    </location>
</feature>
<keyword evidence="8 10" id="KW-0472">Membrane</keyword>
<comment type="caution">
    <text evidence="10">Lacks conserved residue(s) required for the propagation of feature annotation.</text>
</comment>
<keyword evidence="10" id="KW-0050">Antiport</keyword>
<evidence type="ECO:0000256" key="6">
    <source>
        <dbReference type="ARBA" id="ARBA00023053"/>
    </source>
</evidence>
<feature type="transmembrane region" description="Helical" evidence="10">
    <location>
        <begin position="82"/>
        <end position="105"/>
    </location>
</feature>
<evidence type="ECO:0000259" key="11">
    <source>
        <dbReference type="PROSITE" id="PS50271"/>
    </source>
</evidence>
<dbReference type="Pfam" id="PF00999">
    <property type="entry name" value="Na_H_Exchanger"/>
    <property type="match status" value="1"/>
</dbReference>
<evidence type="ECO:0000256" key="3">
    <source>
        <dbReference type="ARBA" id="ARBA00022475"/>
    </source>
</evidence>
<dbReference type="NCBIfam" id="TIGR00831">
    <property type="entry name" value="a_cpa1"/>
    <property type="match status" value="1"/>
</dbReference>
<gene>
    <name evidence="12" type="ORF">JOE57_002605</name>
</gene>
<dbReference type="InterPro" id="IPR018422">
    <property type="entry name" value="Cation/H_exchanger_CPA1"/>
</dbReference>
<protein>
    <submittedName>
        <fullName evidence="12">CPA1 family monovalent cation:H+ antiporter</fullName>
    </submittedName>
</protein>
<dbReference type="Pfam" id="PF02148">
    <property type="entry name" value="zf-UBP"/>
    <property type="match status" value="1"/>
</dbReference>
<feature type="transmembrane region" description="Helical" evidence="10">
    <location>
        <begin position="304"/>
        <end position="332"/>
    </location>
</feature>
<keyword evidence="3 10" id="KW-1003">Cell membrane</keyword>
<dbReference type="InterPro" id="IPR013083">
    <property type="entry name" value="Znf_RING/FYVE/PHD"/>
</dbReference>
<feature type="transmembrane region" description="Helical" evidence="10">
    <location>
        <begin position="377"/>
        <end position="397"/>
    </location>
</feature>
<keyword evidence="13" id="KW-1185">Reference proteome</keyword>
<evidence type="ECO:0000256" key="1">
    <source>
        <dbReference type="ARBA" id="ARBA00004651"/>
    </source>
</evidence>
<dbReference type="PANTHER" id="PTHR10110:SF86">
    <property type="entry name" value="SODIUM_HYDROGEN EXCHANGER 7"/>
    <property type="match status" value="1"/>
</dbReference>
<dbReference type="PROSITE" id="PS50271">
    <property type="entry name" value="ZF_UBP"/>
    <property type="match status" value="1"/>
</dbReference>